<feature type="repeat" description="TPR" evidence="1">
    <location>
        <begin position="283"/>
        <end position="316"/>
    </location>
</feature>
<dbReference type="InterPro" id="IPR037919">
    <property type="entry name" value="OGT"/>
</dbReference>
<sequence>MKESAKPLTLLRPAPRVIRALFDRAGLTNGYCRRCCASFLSIVFVMAPSYHAAGAKTADEVFREVSGSVVVIHNFDNKGKIQSLGSGILLPSGQVATNYHVIEKAGKLTVSLQGREYPATPGYIDRFRDVCSLVVSGMQGSQIVMGDTNFLKVGSKVYAIGSPQGLELTFSDGIISALRDVDKGHYIQTTAPISQGSSGGGLFDEDARLIGLPTYFFNQGQQLNFALPVEWILDLRNRHALLSKTGSVNSEWVYRVIALEEKQDWGGIIQLCLNWSKQIPTSADAWGYLGFAYLQKGELALAIDAYKRAIQIRPDYAHYWADLGVAYSREGEMRRQIDAYRQSVRINANYALGWINLGIAYYQSGEFVKAIEAYNHAVQINPADVSSWFNLAIACRDAGQFPKAIEAFRHTVHLTHGNAQYWLNLGEVYGLADRRKEQLDAYNQALRIKQDYDEAWVSLGVAYGIAGMEREEREAYQKALLINPEHNTALYNLGQDYLEHREREPARDIYSRLKRLNPGLAQVFFKNHNHLLYPKTENRQ</sequence>
<accession>Q0YSA5</accession>
<dbReference type="SUPFAM" id="SSF50494">
    <property type="entry name" value="Trypsin-like serine proteases"/>
    <property type="match status" value="1"/>
</dbReference>
<dbReference type="Gene3D" id="2.40.10.120">
    <property type="match status" value="1"/>
</dbReference>
<dbReference type="PROSITE" id="PS50293">
    <property type="entry name" value="TPR_REGION"/>
    <property type="match status" value="2"/>
</dbReference>
<keyword evidence="1" id="KW-0802">TPR repeat</keyword>
<feature type="repeat" description="TPR" evidence="1">
    <location>
        <begin position="317"/>
        <end position="350"/>
    </location>
</feature>
<reference evidence="2 3" key="2">
    <citation type="submission" date="2006-07" db="EMBL/GenBank/DDBJ databases">
        <title>Sequencing of the draft genome and assembly of Chlorobium ferroxidans DSM 13031.</title>
        <authorList>
            <consortium name="US DOE Joint Genome Institute (JGI-PGF)"/>
            <person name="Copeland A."/>
            <person name="Lucas S."/>
            <person name="Lapidus A."/>
            <person name="Barry K."/>
            <person name="Glavina del Rio T."/>
            <person name="Dalin E."/>
            <person name="Tice H."/>
            <person name="Bruce D."/>
            <person name="Pitluck S."/>
            <person name="Richardson P."/>
        </authorList>
    </citation>
    <scope>NUCLEOTIDE SEQUENCE [LARGE SCALE GENOMIC DNA]</scope>
    <source>
        <strain evidence="2 3">DSM 13031</strain>
    </source>
</reference>
<dbReference type="Proteomes" id="UP000004162">
    <property type="component" value="Unassembled WGS sequence"/>
</dbReference>
<dbReference type="Pfam" id="PF13174">
    <property type="entry name" value="TPR_6"/>
    <property type="match status" value="1"/>
</dbReference>
<evidence type="ECO:0000313" key="2">
    <source>
        <dbReference type="EMBL" id="EAT59087.1"/>
    </source>
</evidence>
<dbReference type="GO" id="GO:0006508">
    <property type="term" value="P:proteolysis"/>
    <property type="evidence" value="ECO:0007669"/>
    <property type="project" value="InterPro"/>
</dbReference>
<reference evidence="2 3" key="1">
    <citation type="submission" date="2006-07" db="EMBL/GenBank/DDBJ databases">
        <title>Annotation of the draft genome assembly of Chlorobium ferroxidans DSM 13031.</title>
        <authorList>
            <consortium name="US DOE Joint Genome Institute (JGI-ORNL)"/>
            <person name="Larimer F."/>
            <person name="Land M."/>
            <person name="Hauser L."/>
        </authorList>
    </citation>
    <scope>NUCLEOTIDE SEQUENCE [LARGE SCALE GENOMIC DNA]</scope>
    <source>
        <strain evidence="2 3">DSM 13031</strain>
    </source>
</reference>
<dbReference type="Pfam" id="PF00515">
    <property type="entry name" value="TPR_1"/>
    <property type="match status" value="1"/>
</dbReference>
<protein>
    <submittedName>
        <fullName evidence="2">TPR repeat:Tetratricopeptide TPR_3</fullName>
    </submittedName>
</protein>
<dbReference type="GO" id="GO:0097363">
    <property type="term" value="F:protein O-acetylglucosaminyltransferase activity"/>
    <property type="evidence" value="ECO:0007669"/>
    <property type="project" value="TreeGrafter"/>
</dbReference>
<dbReference type="Gene3D" id="1.25.40.10">
    <property type="entry name" value="Tetratricopeptide repeat domain"/>
    <property type="match status" value="3"/>
</dbReference>
<organism evidence="2 3">
    <name type="scientific">Chlorobium ferrooxidans DSM 13031</name>
    <dbReference type="NCBI Taxonomy" id="377431"/>
    <lineage>
        <taxon>Bacteria</taxon>
        <taxon>Pseudomonadati</taxon>
        <taxon>Chlorobiota</taxon>
        <taxon>Chlorobiia</taxon>
        <taxon>Chlorobiales</taxon>
        <taxon>Chlorobiaceae</taxon>
        <taxon>Chlorobium/Pelodictyon group</taxon>
        <taxon>Chlorobium</taxon>
    </lineage>
</organism>
<proteinExistence type="predicted"/>
<dbReference type="PANTHER" id="PTHR44366:SF1">
    <property type="entry name" value="UDP-N-ACETYLGLUCOSAMINE--PEPTIDE N-ACETYLGLUCOSAMINYLTRANSFERASE 110 KDA SUBUNIT"/>
    <property type="match status" value="1"/>
</dbReference>
<dbReference type="GO" id="GO:0004252">
    <property type="term" value="F:serine-type endopeptidase activity"/>
    <property type="evidence" value="ECO:0007669"/>
    <property type="project" value="InterPro"/>
</dbReference>
<dbReference type="Pfam" id="PF13432">
    <property type="entry name" value="TPR_16"/>
    <property type="match status" value="1"/>
</dbReference>
<dbReference type="Pfam" id="PF13181">
    <property type="entry name" value="TPR_8"/>
    <property type="match status" value="1"/>
</dbReference>
<dbReference type="SUPFAM" id="SSF48452">
    <property type="entry name" value="TPR-like"/>
    <property type="match status" value="2"/>
</dbReference>
<evidence type="ECO:0000313" key="3">
    <source>
        <dbReference type="Proteomes" id="UP000004162"/>
    </source>
</evidence>
<dbReference type="PROSITE" id="PS50005">
    <property type="entry name" value="TPR"/>
    <property type="match status" value="6"/>
</dbReference>
<dbReference type="InterPro" id="IPR019734">
    <property type="entry name" value="TPR_rpt"/>
</dbReference>
<dbReference type="Pfam" id="PF13414">
    <property type="entry name" value="TPR_11"/>
    <property type="match status" value="1"/>
</dbReference>
<dbReference type="GO" id="GO:0006493">
    <property type="term" value="P:protein O-linked glycosylation"/>
    <property type="evidence" value="ECO:0007669"/>
    <property type="project" value="InterPro"/>
</dbReference>
<dbReference type="EMBL" id="AASE01000007">
    <property type="protein sequence ID" value="EAT59087.1"/>
    <property type="molecule type" value="Genomic_DNA"/>
</dbReference>
<name>Q0YSA5_9CHLB</name>
<dbReference type="AlphaFoldDB" id="Q0YSA5"/>
<gene>
    <name evidence="2" type="ORF">CferDRAFT_1094</name>
</gene>
<dbReference type="PANTHER" id="PTHR44366">
    <property type="entry name" value="UDP-N-ACETYLGLUCOSAMINE--PEPTIDE N-ACETYLGLUCOSAMINYLTRANSFERASE 110 KDA SUBUNIT"/>
    <property type="match status" value="1"/>
</dbReference>
<dbReference type="OrthoDB" id="636533at2"/>
<dbReference type="InterPro" id="IPR011990">
    <property type="entry name" value="TPR-like_helical_dom_sf"/>
</dbReference>
<dbReference type="SMART" id="SM00028">
    <property type="entry name" value="TPR"/>
    <property type="match status" value="7"/>
</dbReference>
<dbReference type="Pfam" id="PF13365">
    <property type="entry name" value="Trypsin_2"/>
    <property type="match status" value="1"/>
</dbReference>
<keyword evidence="3" id="KW-1185">Reference proteome</keyword>
<dbReference type="InterPro" id="IPR009003">
    <property type="entry name" value="Peptidase_S1_PA"/>
</dbReference>
<feature type="repeat" description="TPR" evidence="1">
    <location>
        <begin position="487"/>
        <end position="520"/>
    </location>
</feature>
<comment type="caution">
    <text evidence="2">The sequence shown here is derived from an EMBL/GenBank/DDBJ whole genome shotgun (WGS) entry which is preliminary data.</text>
</comment>
<dbReference type="InterPro" id="IPR001940">
    <property type="entry name" value="Peptidase_S1C"/>
</dbReference>
<dbReference type="RefSeq" id="WP_006366153.1">
    <property type="nucleotide sequence ID" value="NZ_AASE01000007.1"/>
</dbReference>
<feature type="repeat" description="TPR" evidence="1">
    <location>
        <begin position="351"/>
        <end position="384"/>
    </location>
</feature>
<feature type="repeat" description="TPR" evidence="1">
    <location>
        <begin position="419"/>
        <end position="452"/>
    </location>
</feature>
<evidence type="ECO:0000256" key="1">
    <source>
        <dbReference type="PROSITE-ProRule" id="PRU00339"/>
    </source>
</evidence>
<feature type="repeat" description="TPR" evidence="1">
    <location>
        <begin position="453"/>
        <end position="486"/>
    </location>
</feature>
<dbReference type="PRINTS" id="PR00834">
    <property type="entry name" value="PROTEASES2C"/>
</dbReference>